<accession>A0ABM9HKW6</accession>
<dbReference type="Proteomes" id="UP001154272">
    <property type="component" value="Unassembled WGS sequence"/>
</dbReference>
<evidence type="ECO:0000313" key="2">
    <source>
        <dbReference type="Proteomes" id="UP001154272"/>
    </source>
</evidence>
<keyword evidence="2" id="KW-1185">Reference proteome</keyword>
<protein>
    <submittedName>
        <fullName evidence="1">Uncharacterized protein</fullName>
    </submittedName>
</protein>
<proteinExistence type="predicted"/>
<gene>
    <name evidence="1" type="ORF">R83534S58_LOCUS610</name>
</gene>
<sequence>MTGYIKKKTKVSFPKIAKKQGMILPYLRGEYQFEKGEDPQNSKVRVTRLRRKSIYDEMLNRGSITQEQRDSAEKYAILCEKALGKTGDLYARINLLREGNSGHWEPSAAQHEAYEKLFKIWNEIGRYHRSILNMIVLGNMSTKEISQTMKLNLHYTMGQVLSTFILLEEAIENEYLK</sequence>
<reference evidence="1" key="1">
    <citation type="submission" date="2022-10" db="EMBL/GenBank/DDBJ databases">
        <authorList>
            <person name="Botero Cardona J."/>
        </authorList>
    </citation>
    <scope>NUCLEOTIDE SEQUENCE</scope>
    <source>
        <strain evidence="1">R-83534</strain>
    </source>
</reference>
<dbReference type="RefSeq" id="WP_034338140.1">
    <property type="nucleotide sequence ID" value="NZ_CAMXCH010000001.1"/>
</dbReference>
<organism evidence="1 2">
    <name type="scientific">Commensalibacter papalotli</name>
    <name type="common">ex Botero et al. 2024</name>
    <dbReference type="NCBI Taxonomy" id="2972766"/>
    <lineage>
        <taxon>Bacteria</taxon>
        <taxon>Pseudomonadati</taxon>
        <taxon>Pseudomonadota</taxon>
        <taxon>Alphaproteobacteria</taxon>
        <taxon>Acetobacterales</taxon>
        <taxon>Acetobacteraceae</taxon>
    </lineage>
</organism>
<dbReference type="EMBL" id="CAMXCH010000001">
    <property type="protein sequence ID" value="CAI3932306.1"/>
    <property type="molecule type" value="Genomic_DNA"/>
</dbReference>
<name>A0ABM9HKW6_9PROT</name>
<evidence type="ECO:0000313" key="1">
    <source>
        <dbReference type="EMBL" id="CAI3932306.1"/>
    </source>
</evidence>
<comment type="caution">
    <text evidence="1">The sequence shown here is derived from an EMBL/GenBank/DDBJ whole genome shotgun (WGS) entry which is preliminary data.</text>
</comment>